<dbReference type="RefSeq" id="WP_043712237.1">
    <property type="nucleotide sequence ID" value="NZ_CP012873.1"/>
</dbReference>
<accession>A0A0D1LFC2</accession>
<dbReference type="STRING" id="137591.AO080_10700"/>
<dbReference type="InterPro" id="IPR010982">
    <property type="entry name" value="Lambda_DNA-bd_dom_sf"/>
</dbReference>
<protein>
    <submittedName>
        <fullName evidence="1">Uncharacterized protein</fullName>
    </submittedName>
</protein>
<evidence type="ECO:0000313" key="2">
    <source>
        <dbReference type="Proteomes" id="UP000032287"/>
    </source>
</evidence>
<dbReference type="KEGG" id="wcb:AO080_10700"/>
<dbReference type="AlphaFoldDB" id="A0A0D1LFC2"/>
<dbReference type="EMBL" id="JWHU01000040">
    <property type="protein sequence ID" value="KIU19305.1"/>
    <property type="molecule type" value="Genomic_DNA"/>
</dbReference>
<proteinExistence type="predicted"/>
<dbReference type="OrthoDB" id="2148432at2"/>
<dbReference type="SUPFAM" id="SSF47413">
    <property type="entry name" value="lambda repressor-like DNA-binding domains"/>
    <property type="match status" value="1"/>
</dbReference>
<dbReference type="InterPro" id="IPR001387">
    <property type="entry name" value="Cro/C1-type_HTH"/>
</dbReference>
<dbReference type="Proteomes" id="UP000032287">
    <property type="component" value="Unassembled WGS sequence"/>
</dbReference>
<comment type="caution">
    <text evidence="1">The sequence shown here is derived from an EMBL/GenBank/DDBJ whole genome shotgun (WGS) entry which is preliminary data.</text>
</comment>
<dbReference type="PROSITE" id="PS50943">
    <property type="entry name" value="HTH_CROC1"/>
    <property type="match status" value="1"/>
</dbReference>
<dbReference type="GO" id="GO:0003677">
    <property type="term" value="F:DNA binding"/>
    <property type="evidence" value="ECO:0007669"/>
    <property type="project" value="InterPro"/>
</dbReference>
<reference evidence="1" key="1">
    <citation type="journal article" date="2015" name="Microbiology (Mosc.)">
        <title>Genomics of the Weissella cibaria species with an examination of its metabolic traits.</title>
        <authorList>
            <person name="Lynch K.M."/>
            <person name="Lucid A."/>
            <person name="Arendt E.K."/>
            <person name="Sleator R.D."/>
            <person name="Lucey B."/>
            <person name="Coffey A."/>
        </authorList>
    </citation>
    <scope>NUCLEOTIDE SEQUENCE [LARGE SCALE GENOMIC DNA]</scope>
    <source>
        <strain evidence="1">MG1</strain>
    </source>
</reference>
<sequence>MLKTIGQVINDVRREKHISLAQIADLGISKSRYYRFIDGEIDMPMFDIMTIMDALTLSFAELGQLTNKACLQDITLHWLLTVDRSELEERANGVDEQDTDFRRQIFAYSLALRADEVTPEQSEGIFQRLVTLEAFTIIDLVGFALIAPVISADKFKLLYVRYTAGMANNQNFLNSDLYDLILTIHMAAIDKLLLQPENRSYNSTMFVIETILNQYSEPQYMELRLLQQVMQLLKTTTDGVTFTTNNRMTTLLLSAKTQHASVIKTRLMSLDLSALWTEFQVGASNFWVKPNEHMRLPSFSTLPPEEMFDHYGDVFRWIIKQKHVTPGMVVDAGVSTYKLYKAYNENGYLQLEELLKLMHLLDLMPSDIDVVLRRRLINVTNSTWYQYSWQHIQPLGYDALARTMQQKYETDHQRKDLEAYFEFKALDGLFVRQNWLQSPAAAELSKAISDELMTMETWSYAEFRVARYAMLHIENPAGIQMWAQLLYRALKTIDQRYINRNTVLDIFEWPLLRAILRGKRELAETLLQVAQVADTNAADVMLFGRGQQRLFDIYADILHDKPHARRDLQEHLSDFVMLSGDRKFIDGYQKILRPLWEE</sequence>
<gene>
    <name evidence="1" type="ORF">QX99_01987</name>
</gene>
<keyword evidence="2" id="KW-1185">Reference proteome</keyword>
<evidence type="ECO:0000313" key="1">
    <source>
        <dbReference type="EMBL" id="KIU19305.1"/>
    </source>
</evidence>
<name>A0A0D1LFC2_9LACO</name>
<organism evidence="1 2">
    <name type="scientific">Weissella cibaria</name>
    <dbReference type="NCBI Taxonomy" id="137591"/>
    <lineage>
        <taxon>Bacteria</taxon>
        <taxon>Bacillati</taxon>
        <taxon>Bacillota</taxon>
        <taxon>Bacilli</taxon>
        <taxon>Lactobacillales</taxon>
        <taxon>Lactobacillaceae</taxon>
        <taxon>Weissella</taxon>
    </lineage>
</organism>
<dbReference type="PATRIC" id="fig|137591.25.peg.1961"/>